<accession>A0A8K0AGN5</accession>
<feature type="signal peptide" evidence="1">
    <location>
        <begin position="1"/>
        <end position="28"/>
    </location>
</feature>
<keyword evidence="1" id="KW-0732">Signal</keyword>
<dbReference type="EMBL" id="OV696694">
    <property type="protein sequence ID" value="CAH1274492.1"/>
    <property type="molecule type" value="Genomic_DNA"/>
</dbReference>
<feature type="chain" id="PRO_5035482178" evidence="1">
    <location>
        <begin position="29"/>
        <end position="131"/>
    </location>
</feature>
<evidence type="ECO:0000313" key="2">
    <source>
        <dbReference type="EMBL" id="CAH1274492.1"/>
    </source>
</evidence>
<dbReference type="Proteomes" id="UP000838412">
    <property type="component" value="Chromosome 9"/>
</dbReference>
<organism evidence="2 3">
    <name type="scientific">Branchiostoma lanceolatum</name>
    <name type="common">Common lancelet</name>
    <name type="synonym">Amphioxus lanceolatum</name>
    <dbReference type="NCBI Taxonomy" id="7740"/>
    <lineage>
        <taxon>Eukaryota</taxon>
        <taxon>Metazoa</taxon>
        <taxon>Chordata</taxon>
        <taxon>Cephalochordata</taxon>
        <taxon>Leptocardii</taxon>
        <taxon>Amphioxiformes</taxon>
        <taxon>Branchiostomatidae</taxon>
        <taxon>Branchiostoma</taxon>
    </lineage>
</organism>
<gene>
    <name evidence="2" type="primary">Hypp5312</name>
    <name evidence="2" type="ORF">BLAG_LOCUS25490</name>
</gene>
<proteinExistence type="predicted"/>
<sequence>MMISADRSVLKLALFCALLGVLIPNATSTGCSSKFPTGGVISSCRHADGRPYNVKELKSQKYAEGTRCLFKCTGGAPVERECQDGRWSGYEIECLTGVSHRRGEAQLQCLGYGCDDSSLLLKVFDKLPARF</sequence>
<evidence type="ECO:0000256" key="1">
    <source>
        <dbReference type="SAM" id="SignalP"/>
    </source>
</evidence>
<keyword evidence="3" id="KW-1185">Reference proteome</keyword>
<dbReference type="PROSITE" id="PS51257">
    <property type="entry name" value="PROKAR_LIPOPROTEIN"/>
    <property type="match status" value="1"/>
</dbReference>
<name>A0A8K0AGN5_BRALA</name>
<reference evidence="2" key="1">
    <citation type="submission" date="2022-01" db="EMBL/GenBank/DDBJ databases">
        <authorList>
            <person name="Braso-Vives M."/>
        </authorList>
    </citation>
    <scope>NUCLEOTIDE SEQUENCE</scope>
</reference>
<dbReference type="AlphaFoldDB" id="A0A8K0AGN5"/>
<evidence type="ECO:0000313" key="3">
    <source>
        <dbReference type="Proteomes" id="UP000838412"/>
    </source>
</evidence>
<protein>
    <submittedName>
        <fullName evidence="2">Hypp5312 protein</fullName>
    </submittedName>
</protein>